<comment type="caution">
    <text evidence="2">The sequence shown here is derived from an EMBL/GenBank/DDBJ whole genome shotgun (WGS) entry which is preliminary data.</text>
</comment>
<proteinExistence type="predicted"/>
<sequence length="137" mass="14141">MPNSNDLLVTPTTTTPSPRHRVLAQLAEAIRDRGGRASSALENSAYPVLYVEHNGAATAVVAVSCADGWWLIWGRTSAMAASDVAAAADALTGSAAPSAPAEPTSAAASAVSRPPVRRLPPRSTNLVTRERDRLAAA</sequence>
<evidence type="ECO:0000313" key="3">
    <source>
        <dbReference type="Proteomes" id="UP001500908"/>
    </source>
</evidence>
<evidence type="ECO:0000313" key="2">
    <source>
        <dbReference type="EMBL" id="GAA3737117.1"/>
    </source>
</evidence>
<organism evidence="2 3">
    <name type="scientific">Salinactinospora qingdaonensis</name>
    <dbReference type="NCBI Taxonomy" id="702744"/>
    <lineage>
        <taxon>Bacteria</taxon>
        <taxon>Bacillati</taxon>
        <taxon>Actinomycetota</taxon>
        <taxon>Actinomycetes</taxon>
        <taxon>Streptosporangiales</taxon>
        <taxon>Nocardiopsidaceae</taxon>
        <taxon>Salinactinospora</taxon>
    </lineage>
</organism>
<dbReference type="EMBL" id="BAABDD010000006">
    <property type="protein sequence ID" value="GAA3737117.1"/>
    <property type="molecule type" value="Genomic_DNA"/>
</dbReference>
<dbReference type="Proteomes" id="UP001500908">
    <property type="component" value="Unassembled WGS sequence"/>
</dbReference>
<accession>A0ABP7FDH0</accession>
<reference evidence="3" key="1">
    <citation type="journal article" date="2019" name="Int. J. Syst. Evol. Microbiol.">
        <title>The Global Catalogue of Microorganisms (GCM) 10K type strain sequencing project: providing services to taxonomists for standard genome sequencing and annotation.</title>
        <authorList>
            <consortium name="The Broad Institute Genomics Platform"/>
            <consortium name="The Broad Institute Genome Sequencing Center for Infectious Disease"/>
            <person name="Wu L."/>
            <person name="Ma J."/>
        </authorList>
    </citation>
    <scope>NUCLEOTIDE SEQUENCE [LARGE SCALE GENOMIC DNA]</scope>
    <source>
        <strain evidence="3">JCM 17137</strain>
    </source>
</reference>
<feature type="region of interest" description="Disordered" evidence="1">
    <location>
        <begin position="89"/>
        <end position="137"/>
    </location>
</feature>
<gene>
    <name evidence="2" type="ORF">GCM10022402_16420</name>
</gene>
<name>A0ABP7FDH0_9ACTN</name>
<feature type="compositionally biased region" description="Basic and acidic residues" evidence="1">
    <location>
        <begin position="128"/>
        <end position="137"/>
    </location>
</feature>
<protein>
    <submittedName>
        <fullName evidence="2">Uncharacterized protein</fullName>
    </submittedName>
</protein>
<keyword evidence="3" id="KW-1185">Reference proteome</keyword>
<feature type="compositionally biased region" description="Low complexity" evidence="1">
    <location>
        <begin position="89"/>
        <end position="114"/>
    </location>
</feature>
<evidence type="ECO:0000256" key="1">
    <source>
        <dbReference type="SAM" id="MobiDB-lite"/>
    </source>
</evidence>
<dbReference type="RefSeq" id="WP_344969149.1">
    <property type="nucleotide sequence ID" value="NZ_BAABDD010000006.1"/>
</dbReference>